<evidence type="ECO:0000256" key="1">
    <source>
        <dbReference type="ARBA" id="ARBA00009981"/>
    </source>
</evidence>
<comment type="similarity">
    <text evidence="1 2">Belongs to the phD/YefM antitoxin family.</text>
</comment>
<comment type="function">
    <text evidence="2">Antitoxin component of a type II toxin-antitoxin (TA) system.</text>
</comment>
<dbReference type="EMBL" id="JAGTTM010000004">
    <property type="protein sequence ID" value="MCC2030160.1"/>
    <property type="molecule type" value="Genomic_DNA"/>
</dbReference>
<dbReference type="NCBIfam" id="TIGR01552">
    <property type="entry name" value="phd_fam"/>
    <property type="match status" value="1"/>
</dbReference>
<organism evidence="3 4">
    <name type="scientific">Microbacterium tenebrionis</name>
    <dbReference type="NCBI Taxonomy" id="2830665"/>
    <lineage>
        <taxon>Bacteria</taxon>
        <taxon>Bacillati</taxon>
        <taxon>Actinomycetota</taxon>
        <taxon>Actinomycetes</taxon>
        <taxon>Micrococcales</taxon>
        <taxon>Microbacteriaceae</taxon>
        <taxon>Microbacterium</taxon>
    </lineage>
</organism>
<dbReference type="InterPro" id="IPR006442">
    <property type="entry name" value="Antitoxin_Phd/YefM"/>
</dbReference>
<dbReference type="InterPro" id="IPR051416">
    <property type="entry name" value="phD-YefM_TA_antitoxins"/>
</dbReference>
<name>A0A9X1LQR4_9MICO</name>
<reference evidence="3" key="1">
    <citation type="submission" date="2021-04" db="EMBL/GenBank/DDBJ databases">
        <title>Microbacterium tenobrionis sp. nov. and Microbacterium allomyrinae sp. nov., isolated from larvae of Tenobrio molitor and Allomyrina dichotoma, respectively.</title>
        <authorList>
            <person name="Lee S.D."/>
        </authorList>
    </citation>
    <scope>NUCLEOTIDE SEQUENCE</scope>
    <source>
        <strain evidence="3">YMB-B2</strain>
    </source>
</reference>
<protein>
    <recommendedName>
        <fullName evidence="2">Antitoxin</fullName>
    </recommendedName>
</protein>
<dbReference type="Gene3D" id="3.40.1620.10">
    <property type="entry name" value="YefM-like domain"/>
    <property type="match status" value="1"/>
</dbReference>
<sequence>MSTASTISHREMRNNSADVLRRVEAGETIIVTNHGRPVAQLGPVERSAIDDLIARGDVRPALHGPEVLRGLRRAKLADGVTSADVIADIRGYDRGY</sequence>
<dbReference type="Proteomes" id="UP001139289">
    <property type="component" value="Unassembled WGS sequence"/>
</dbReference>
<dbReference type="GO" id="GO:0097351">
    <property type="term" value="F:toxin sequestering activity"/>
    <property type="evidence" value="ECO:0007669"/>
    <property type="project" value="TreeGrafter"/>
</dbReference>
<dbReference type="RefSeq" id="WP_227531087.1">
    <property type="nucleotide sequence ID" value="NZ_JAGTTM010000004.1"/>
</dbReference>
<evidence type="ECO:0000313" key="4">
    <source>
        <dbReference type="Proteomes" id="UP001139289"/>
    </source>
</evidence>
<accession>A0A9X1LQR4</accession>
<dbReference type="PANTHER" id="PTHR35377">
    <property type="entry name" value="ANTITOXIN VAPB49-RELATED-RELATED"/>
    <property type="match status" value="1"/>
</dbReference>
<comment type="caution">
    <text evidence="3">The sequence shown here is derived from an EMBL/GenBank/DDBJ whole genome shotgun (WGS) entry which is preliminary data.</text>
</comment>
<proteinExistence type="inferred from homology"/>
<evidence type="ECO:0000256" key="2">
    <source>
        <dbReference type="RuleBase" id="RU362080"/>
    </source>
</evidence>
<dbReference type="InterPro" id="IPR036165">
    <property type="entry name" value="YefM-like_sf"/>
</dbReference>
<dbReference type="AlphaFoldDB" id="A0A9X1LQR4"/>
<dbReference type="SUPFAM" id="SSF143120">
    <property type="entry name" value="YefM-like"/>
    <property type="match status" value="1"/>
</dbReference>
<keyword evidence="4" id="KW-1185">Reference proteome</keyword>
<evidence type="ECO:0000313" key="3">
    <source>
        <dbReference type="EMBL" id="MCC2030160.1"/>
    </source>
</evidence>
<dbReference type="Pfam" id="PF02604">
    <property type="entry name" value="PhdYeFM_antitox"/>
    <property type="match status" value="1"/>
</dbReference>
<dbReference type="PANTHER" id="PTHR35377:SF5">
    <property type="entry name" value="ANTITOXIN VAPB46"/>
    <property type="match status" value="1"/>
</dbReference>
<gene>
    <name evidence="3" type="ORF">KEC56_11650</name>
</gene>